<name>A0A0E9SRI8_ANGAN</name>
<dbReference type="AlphaFoldDB" id="A0A0E9SRI8"/>
<reference evidence="1" key="1">
    <citation type="submission" date="2014-11" db="EMBL/GenBank/DDBJ databases">
        <authorList>
            <person name="Amaro Gonzalez C."/>
        </authorList>
    </citation>
    <scope>NUCLEOTIDE SEQUENCE</scope>
</reference>
<sequence>MTKKPHSFSHPSQILLMLQLHFSFSGNITRFPPVYCKPGGPPDLASGNFFKMYF</sequence>
<accession>A0A0E9SRI8</accession>
<dbReference type="EMBL" id="GBXM01064725">
    <property type="protein sequence ID" value="JAH43852.1"/>
    <property type="molecule type" value="Transcribed_RNA"/>
</dbReference>
<reference evidence="1" key="2">
    <citation type="journal article" date="2015" name="Fish Shellfish Immunol.">
        <title>Early steps in the European eel (Anguilla anguilla)-Vibrio vulnificus interaction in the gills: Role of the RtxA13 toxin.</title>
        <authorList>
            <person name="Callol A."/>
            <person name="Pajuelo D."/>
            <person name="Ebbesson L."/>
            <person name="Teles M."/>
            <person name="MacKenzie S."/>
            <person name="Amaro C."/>
        </authorList>
    </citation>
    <scope>NUCLEOTIDE SEQUENCE</scope>
</reference>
<evidence type="ECO:0000313" key="1">
    <source>
        <dbReference type="EMBL" id="JAH43852.1"/>
    </source>
</evidence>
<organism evidence="1">
    <name type="scientific">Anguilla anguilla</name>
    <name type="common">European freshwater eel</name>
    <name type="synonym">Muraena anguilla</name>
    <dbReference type="NCBI Taxonomy" id="7936"/>
    <lineage>
        <taxon>Eukaryota</taxon>
        <taxon>Metazoa</taxon>
        <taxon>Chordata</taxon>
        <taxon>Craniata</taxon>
        <taxon>Vertebrata</taxon>
        <taxon>Euteleostomi</taxon>
        <taxon>Actinopterygii</taxon>
        <taxon>Neopterygii</taxon>
        <taxon>Teleostei</taxon>
        <taxon>Anguilliformes</taxon>
        <taxon>Anguillidae</taxon>
        <taxon>Anguilla</taxon>
    </lineage>
</organism>
<proteinExistence type="predicted"/>
<protein>
    <submittedName>
        <fullName evidence="1">Uncharacterized protein</fullName>
    </submittedName>
</protein>